<proteinExistence type="predicted"/>
<comment type="caution">
    <text evidence="1">The sequence shown here is derived from an EMBL/GenBank/DDBJ whole genome shotgun (WGS) entry which is preliminary data.</text>
</comment>
<dbReference type="STRING" id="943830.A4A58_15700"/>
<dbReference type="AlphaFoldDB" id="A0A163XQE4"/>
<protein>
    <submittedName>
        <fullName evidence="1">Uncharacterized protein</fullName>
    </submittedName>
</protein>
<accession>A0A163XQE4</accession>
<evidence type="ECO:0000313" key="2">
    <source>
        <dbReference type="Proteomes" id="UP000076574"/>
    </source>
</evidence>
<organism evidence="1 2">
    <name type="scientific">Tardiphaga robiniae</name>
    <dbReference type="NCBI Taxonomy" id="943830"/>
    <lineage>
        <taxon>Bacteria</taxon>
        <taxon>Pseudomonadati</taxon>
        <taxon>Pseudomonadota</taxon>
        <taxon>Alphaproteobacteria</taxon>
        <taxon>Hyphomicrobiales</taxon>
        <taxon>Nitrobacteraceae</taxon>
        <taxon>Tardiphaga</taxon>
    </lineage>
</organism>
<keyword evidence="2" id="KW-1185">Reference proteome</keyword>
<dbReference type="Proteomes" id="UP000076574">
    <property type="component" value="Unassembled WGS sequence"/>
</dbReference>
<sequence>MSLSMSSPTSRYLVSTIPRSMASVSMLQISTVTEAYRYGWMERFMQAALDLLFSFREEPSGS</sequence>
<gene>
    <name evidence="1" type="ORF">A4A58_15700</name>
</gene>
<evidence type="ECO:0000313" key="1">
    <source>
        <dbReference type="EMBL" id="KZD21215.1"/>
    </source>
</evidence>
<name>A0A163XQE4_9BRAD</name>
<dbReference type="EMBL" id="LVYV01000053">
    <property type="protein sequence ID" value="KZD21215.1"/>
    <property type="molecule type" value="Genomic_DNA"/>
</dbReference>
<reference evidence="1 2" key="1">
    <citation type="submission" date="2016-03" db="EMBL/GenBank/DDBJ databases">
        <title>Microsymbionts genomes from the relict species Vavilovia formosa (Stev.) Fed.</title>
        <authorList>
            <person name="Kopat V."/>
            <person name="Chirak E."/>
            <person name="Kimeklis A."/>
            <person name="Andronov E."/>
        </authorList>
    </citation>
    <scope>NUCLEOTIDE SEQUENCE [LARGE SCALE GENOMIC DNA]</scope>
    <source>
        <strain evidence="1 2">Vaf07</strain>
    </source>
</reference>